<dbReference type="EMBL" id="VJMJ01000037">
    <property type="protein sequence ID" value="KAF0741350.1"/>
    <property type="molecule type" value="Genomic_DNA"/>
</dbReference>
<evidence type="ECO:0008006" key="7">
    <source>
        <dbReference type="Google" id="ProtNLM"/>
    </source>
</evidence>
<proteinExistence type="predicted"/>
<evidence type="ECO:0000256" key="3">
    <source>
        <dbReference type="ARBA" id="ARBA00022490"/>
    </source>
</evidence>
<comment type="caution">
    <text evidence="5">The sequence shown here is derived from an EMBL/GenBank/DDBJ whole genome shotgun (WGS) entry which is preliminary data.</text>
</comment>
<dbReference type="AlphaFoldDB" id="A0A6G0XMC2"/>
<dbReference type="PANTHER" id="PTHR21399">
    <property type="entry name" value="CHLORIDE CONDUCTANCE REGULATORY PROTEIN ICLN"/>
    <property type="match status" value="1"/>
</dbReference>
<organism evidence="5 6">
    <name type="scientific">Aphanomyces euteiches</name>
    <dbReference type="NCBI Taxonomy" id="100861"/>
    <lineage>
        <taxon>Eukaryota</taxon>
        <taxon>Sar</taxon>
        <taxon>Stramenopiles</taxon>
        <taxon>Oomycota</taxon>
        <taxon>Saprolegniomycetes</taxon>
        <taxon>Saprolegniales</taxon>
        <taxon>Verrucalvaceae</taxon>
        <taxon>Aphanomyces</taxon>
    </lineage>
</organism>
<dbReference type="GO" id="GO:0000387">
    <property type="term" value="P:spliceosomal snRNP assembly"/>
    <property type="evidence" value="ECO:0007669"/>
    <property type="project" value="TreeGrafter"/>
</dbReference>
<evidence type="ECO:0000256" key="1">
    <source>
        <dbReference type="ARBA" id="ARBA00004123"/>
    </source>
</evidence>
<dbReference type="Pfam" id="PF03517">
    <property type="entry name" value="Voldacs"/>
    <property type="match status" value="1"/>
</dbReference>
<sequence>MNALHLADCASNGAPVLIDDEEILASFTNVRMFTNTYGPGEDDSPVMDAKGSGNLYVTTSRVVWVFSQNGSGVVGYAWDMTYLSLHAISRDLSSFPEPCLYCQLDVEDEVNEIRFVPQDPEKQLQALFDAFSESAALNPDDDEDDEQQGGDWIYNEEEVSTGAREAALAAHFDSILQVAPSLQQHADGQFDDADEDEML</sequence>
<keyword evidence="6" id="KW-1185">Reference proteome</keyword>
<dbReference type="InterPro" id="IPR011993">
    <property type="entry name" value="PH-like_dom_sf"/>
</dbReference>
<evidence type="ECO:0000256" key="2">
    <source>
        <dbReference type="ARBA" id="ARBA00004496"/>
    </source>
</evidence>
<protein>
    <recommendedName>
        <fullName evidence="7">Chloride conductance regulatory protein ICln</fullName>
    </recommendedName>
</protein>
<dbReference type="GO" id="GO:0034715">
    <property type="term" value="C:pICln-Sm protein complex"/>
    <property type="evidence" value="ECO:0007669"/>
    <property type="project" value="TreeGrafter"/>
</dbReference>
<comment type="subcellular location">
    <subcellularLocation>
        <location evidence="2">Cytoplasm</location>
    </subcellularLocation>
    <subcellularLocation>
        <location evidence="1">Nucleus</location>
    </subcellularLocation>
</comment>
<dbReference type="SUPFAM" id="SSF50729">
    <property type="entry name" value="PH domain-like"/>
    <property type="match status" value="1"/>
</dbReference>
<dbReference type="VEuPathDB" id="FungiDB:AeMF1_016720"/>
<dbReference type="InterPro" id="IPR039924">
    <property type="entry name" value="ICln/Lot5/Saf5"/>
</dbReference>
<evidence type="ECO:0000313" key="6">
    <source>
        <dbReference type="Proteomes" id="UP000481153"/>
    </source>
</evidence>
<name>A0A6G0XMC2_9STRA</name>
<dbReference type="GO" id="GO:0005829">
    <property type="term" value="C:cytosol"/>
    <property type="evidence" value="ECO:0007669"/>
    <property type="project" value="TreeGrafter"/>
</dbReference>
<evidence type="ECO:0000313" key="5">
    <source>
        <dbReference type="EMBL" id="KAF0741350.1"/>
    </source>
</evidence>
<reference evidence="5 6" key="1">
    <citation type="submission" date="2019-07" db="EMBL/GenBank/DDBJ databases">
        <title>Genomics analysis of Aphanomyces spp. identifies a new class of oomycete effector associated with host adaptation.</title>
        <authorList>
            <person name="Gaulin E."/>
        </authorList>
    </citation>
    <scope>NUCLEOTIDE SEQUENCE [LARGE SCALE GENOMIC DNA]</scope>
    <source>
        <strain evidence="5 6">ATCC 201684</strain>
    </source>
</reference>
<accession>A0A6G0XMC2</accession>
<dbReference type="GO" id="GO:0045292">
    <property type="term" value="P:mRNA cis splicing, via spliceosome"/>
    <property type="evidence" value="ECO:0007669"/>
    <property type="project" value="TreeGrafter"/>
</dbReference>
<dbReference type="GO" id="GO:0005681">
    <property type="term" value="C:spliceosomal complex"/>
    <property type="evidence" value="ECO:0007669"/>
    <property type="project" value="TreeGrafter"/>
</dbReference>
<keyword evidence="3" id="KW-0963">Cytoplasm</keyword>
<dbReference type="Proteomes" id="UP000481153">
    <property type="component" value="Unassembled WGS sequence"/>
</dbReference>
<gene>
    <name evidence="5" type="ORF">Ae201684_003461</name>
</gene>
<evidence type="ECO:0000256" key="4">
    <source>
        <dbReference type="ARBA" id="ARBA00023242"/>
    </source>
</evidence>
<dbReference type="Gene3D" id="2.30.29.30">
    <property type="entry name" value="Pleckstrin-homology domain (PH domain)/Phosphotyrosine-binding domain (PTB)"/>
    <property type="match status" value="1"/>
</dbReference>
<dbReference type="PANTHER" id="PTHR21399:SF0">
    <property type="entry name" value="METHYLOSOME SUBUNIT PICLN"/>
    <property type="match status" value="1"/>
</dbReference>
<keyword evidence="4" id="KW-0539">Nucleus</keyword>